<organism evidence="1">
    <name type="scientific">viral metagenome</name>
    <dbReference type="NCBI Taxonomy" id="1070528"/>
    <lineage>
        <taxon>unclassified sequences</taxon>
        <taxon>metagenomes</taxon>
        <taxon>organismal metagenomes</taxon>
    </lineage>
</organism>
<reference evidence="1" key="1">
    <citation type="journal article" date="2020" name="Nature">
        <title>Giant virus diversity and host interactions through global metagenomics.</title>
        <authorList>
            <person name="Schulz F."/>
            <person name="Roux S."/>
            <person name="Paez-Espino D."/>
            <person name="Jungbluth S."/>
            <person name="Walsh D.A."/>
            <person name="Denef V.J."/>
            <person name="McMahon K.D."/>
            <person name="Konstantinidis K.T."/>
            <person name="Eloe-Fadrosh E.A."/>
            <person name="Kyrpides N.C."/>
            <person name="Woyke T."/>
        </authorList>
    </citation>
    <scope>NUCLEOTIDE SEQUENCE</scope>
    <source>
        <strain evidence="1">GVMAG-S-1103017-74</strain>
    </source>
</reference>
<proteinExistence type="predicted"/>
<protein>
    <submittedName>
        <fullName evidence="1">Uncharacterized protein</fullName>
    </submittedName>
</protein>
<evidence type="ECO:0000313" key="1">
    <source>
        <dbReference type="EMBL" id="QHS82941.1"/>
    </source>
</evidence>
<sequence length="466" mass="49631">MAAQDARALSGADLLAFVVQRGQTLPRDQVHARGMLPPQADDAAGDGVGLVPGMSTAYGSSRAVMGALRDGFMVGVHVMKLTLNNYHPTPEPSTDALPGENALQHSRRVADRAVRLAGVPPDVLEATAPHPFGQRAACATCVRGSTPPLNMSGKRSTKFNSVLKSGVKFADPFVKGRRGARETLTGFERVREALQDTDAARQCLASLRAAAPEGHAHPEDFALGAAVAVATIVQRCLEALDRRRAAMQAEYDAVNEREPIPAPWTRVAWNESGAFTQQVGYQLHMDVKGYVADVQYAMARRLQTQHAATAAQGGAVTPAQDVSMANATAESVRAALPGTQPEAVLRFAFANSMLRDYDDTPYPYMRIAEGERTVTHQCPVCMLLTGPFAHNTAVRGNAAGAAYGTCLPPLERQRPLGVVAVARVLDAVETLGMQCGMPHADMNASAGAVARWMREVYKAGQSGAER</sequence>
<dbReference type="EMBL" id="MN740864">
    <property type="protein sequence ID" value="QHS82941.1"/>
    <property type="molecule type" value="Genomic_DNA"/>
</dbReference>
<name>A0A6C0AUH8_9ZZZZ</name>
<dbReference type="AlphaFoldDB" id="A0A6C0AUH8"/>
<accession>A0A6C0AUH8</accession>